<sequence length="160" mass="17221">MTPWANNTIGSKVPYKNSAAYEAAEKALRSAERAFLGAIARAWPSLDPGHVVAVWNEMRRSAQHLNVAQAAILAGLDRRVTADQAGQVLQAVWAAFPGFTHHDAQRAPSVVADMNNPGTWLLQWVDGPDGWAASFVDRGQLVPGVAVTATQGSLRLSVRR</sequence>
<reference evidence="1 2" key="1">
    <citation type="submission" date="2020-10" db="EMBL/GenBank/DDBJ databases">
        <title>Identification of Nocardia species via Next-generation sequencing and recognition of intraspecies genetic diversity.</title>
        <authorList>
            <person name="Li P."/>
            <person name="Li P."/>
            <person name="Lu B."/>
        </authorList>
    </citation>
    <scope>NUCLEOTIDE SEQUENCE [LARGE SCALE GENOMIC DNA]</scope>
    <source>
        <strain evidence="1 2">BJ06-0157</strain>
    </source>
</reference>
<organism evidence="1 2">
    <name type="scientific">Nocardia amamiensis</name>
    <dbReference type="NCBI Taxonomy" id="404578"/>
    <lineage>
        <taxon>Bacteria</taxon>
        <taxon>Bacillati</taxon>
        <taxon>Actinomycetota</taxon>
        <taxon>Actinomycetes</taxon>
        <taxon>Mycobacteriales</taxon>
        <taxon>Nocardiaceae</taxon>
        <taxon>Nocardia</taxon>
    </lineage>
</organism>
<evidence type="ECO:0000313" key="1">
    <source>
        <dbReference type="EMBL" id="MBF6302648.1"/>
    </source>
</evidence>
<evidence type="ECO:0000313" key="2">
    <source>
        <dbReference type="Proteomes" id="UP000702209"/>
    </source>
</evidence>
<name>A0ABS0D1D3_9NOCA</name>
<comment type="caution">
    <text evidence="1">The sequence shown here is derived from an EMBL/GenBank/DDBJ whole genome shotgun (WGS) entry which is preliminary data.</text>
</comment>
<keyword evidence="2" id="KW-1185">Reference proteome</keyword>
<dbReference type="Proteomes" id="UP000702209">
    <property type="component" value="Unassembled WGS sequence"/>
</dbReference>
<dbReference type="RefSeq" id="WP_195133828.1">
    <property type="nucleotide sequence ID" value="NZ_JADLQX010000049.1"/>
</dbReference>
<protein>
    <submittedName>
        <fullName evidence="1">Uncharacterized protein</fullName>
    </submittedName>
</protein>
<dbReference type="EMBL" id="JADLQX010000049">
    <property type="protein sequence ID" value="MBF6302648.1"/>
    <property type="molecule type" value="Genomic_DNA"/>
</dbReference>
<accession>A0ABS0D1D3</accession>
<proteinExistence type="predicted"/>
<gene>
    <name evidence="1" type="ORF">IU459_34690</name>
</gene>